<organism evidence="2 3">
    <name type="scientific">Cyanidioschyzon merolae (strain NIES-3377 / 10D)</name>
    <name type="common">Unicellular red alga</name>
    <dbReference type="NCBI Taxonomy" id="280699"/>
    <lineage>
        <taxon>Eukaryota</taxon>
        <taxon>Rhodophyta</taxon>
        <taxon>Bangiophyceae</taxon>
        <taxon>Cyanidiales</taxon>
        <taxon>Cyanidiaceae</taxon>
        <taxon>Cyanidioschyzon</taxon>
    </lineage>
</organism>
<proteinExistence type="predicted"/>
<gene>
    <name evidence="2" type="ORF">CYME_CMP269C</name>
</gene>
<name>M1VK91_CYAM1</name>
<dbReference type="RefSeq" id="XP_005537909.1">
    <property type="nucleotide sequence ID" value="XM_005537852.1"/>
</dbReference>
<feature type="coiled-coil region" evidence="1">
    <location>
        <begin position="1"/>
        <end position="28"/>
    </location>
</feature>
<dbReference type="Gene3D" id="1.25.10.10">
    <property type="entry name" value="Leucine-rich Repeat Variant"/>
    <property type="match status" value="2"/>
</dbReference>
<dbReference type="Proteomes" id="UP000007014">
    <property type="component" value="Chromosome 16"/>
</dbReference>
<evidence type="ECO:0000313" key="3">
    <source>
        <dbReference type="Proteomes" id="UP000007014"/>
    </source>
</evidence>
<dbReference type="EMBL" id="AP006498">
    <property type="protein sequence ID" value="BAM81873.1"/>
    <property type="molecule type" value="Genomic_DNA"/>
</dbReference>
<keyword evidence="3" id="KW-1185">Reference proteome</keyword>
<dbReference type="OMA" id="CEADNHA"/>
<keyword evidence="1" id="KW-0175">Coiled coil</keyword>
<dbReference type="AlphaFoldDB" id="M1VK91"/>
<protein>
    <submittedName>
        <fullName evidence="2">Uncharacterized protein</fullName>
    </submittedName>
</protein>
<dbReference type="STRING" id="280699.M1VK91"/>
<dbReference type="Gramene" id="CMP269CT">
    <property type="protein sequence ID" value="CMP269CT"/>
    <property type="gene ID" value="CMP269C"/>
</dbReference>
<dbReference type="InterPro" id="IPR016024">
    <property type="entry name" value="ARM-type_fold"/>
</dbReference>
<reference evidence="2 3" key="2">
    <citation type="journal article" date="2007" name="BMC Biol.">
        <title>A 100%-complete sequence reveals unusually simple genomic features in the hot-spring red alga Cyanidioschyzon merolae.</title>
        <authorList>
            <person name="Nozaki H."/>
            <person name="Takano H."/>
            <person name="Misumi O."/>
            <person name="Terasawa K."/>
            <person name="Matsuzaki M."/>
            <person name="Maruyama S."/>
            <person name="Nishida K."/>
            <person name="Yagisawa F."/>
            <person name="Yoshida Y."/>
            <person name="Fujiwara T."/>
            <person name="Takio S."/>
            <person name="Tamura K."/>
            <person name="Chung S.J."/>
            <person name="Nakamura S."/>
            <person name="Kuroiwa H."/>
            <person name="Tanaka K."/>
            <person name="Sato N."/>
            <person name="Kuroiwa T."/>
        </authorList>
    </citation>
    <scope>NUCLEOTIDE SEQUENCE [LARGE SCALE GENOMIC DNA]</scope>
    <source>
        <strain evidence="2 3">10D</strain>
    </source>
</reference>
<dbReference type="HOGENOM" id="CLU_387027_0_0_1"/>
<dbReference type="KEGG" id="cme:CYME_CMP269C"/>
<accession>M1VK91</accession>
<reference evidence="2 3" key="1">
    <citation type="journal article" date="2004" name="Nature">
        <title>Genome sequence of the ultrasmall unicellular red alga Cyanidioschyzon merolae 10D.</title>
        <authorList>
            <person name="Matsuzaki M."/>
            <person name="Misumi O."/>
            <person name="Shin-i T."/>
            <person name="Maruyama S."/>
            <person name="Takahara M."/>
            <person name="Miyagishima S."/>
            <person name="Mori T."/>
            <person name="Nishida K."/>
            <person name="Yagisawa F."/>
            <person name="Nishida K."/>
            <person name="Yoshida Y."/>
            <person name="Nishimura Y."/>
            <person name="Nakao S."/>
            <person name="Kobayashi T."/>
            <person name="Momoyama Y."/>
            <person name="Higashiyama T."/>
            <person name="Minoda A."/>
            <person name="Sano M."/>
            <person name="Nomoto H."/>
            <person name="Oishi K."/>
            <person name="Hayashi H."/>
            <person name="Ohta F."/>
            <person name="Nishizaka S."/>
            <person name="Haga S."/>
            <person name="Miura S."/>
            <person name="Morishita T."/>
            <person name="Kabeya Y."/>
            <person name="Terasawa K."/>
            <person name="Suzuki Y."/>
            <person name="Ishii Y."/>
            <person name="Asakawa S."/>
            <person name="Takano H."/>
            <person name="Ohta N."/>
            <person name="Kuroiwa H."/>
            <person name="Tanaka K."/>
            <person name="Shimizu N."/>
            <person name="Sugano S."/>
            <person name="Sato N."/>
            <person name="Nozaki H."/>
            <person name="Ogasawara N."/>
            <person name="Kohara Y."/>
            <person name="Kuroiwa T."/>
        </authorList>
    </citation>
    <scope>NUCLEOTIDE SEQUENCE [LARGE SCALE GENOMIC DNA]</scope>
    <source>
        <strain evidence="2 3">10D</strain>
    </source>
</reference>
<dbReference type="GeneID" id="16996167"/>
<dbReference type="eggNOG" id="ENOG502QSBS">
    <property type="taxonomic scope" value="Eukaryota"/>
</dbReference>
<dbReference type="OrthoDB" id="414039at2759"/>
<evidence type="ECO:0000313" key="2">
    <source>
        <dbReference type="EMBL" id="BAM81873.1"/>
    </source>
</evidence>
<evidence type="ECO:0000256" key="1">
    <source>
        <dbReference type="SAM" id="Coils"/>
    </source>
</evidence>
<sequence length="714" mass="80284">MSTEESRVKRLELVLNGVEDERERERAHAVRTLQSLLPLQPLEVLLIVKRIDAALRAERPPHWKYTTGALTVAAALLSAERGEALEQLTTTARVSRRNVAPGVAERHCFQETPQRMALVQSVDHETLEALLELLTATLPVFLGRSEAALRVAAVEALRQVVSHRSLAAWTYLVPTLLCLLEEQLVRSRSSESITLTQDKAKATISETFAVSDKPVTTAQETFALESTLDAIAAGLSALAPLDLVPSLVLAHHAFLESNVLSRCLQHRNRFVRESLLHLVCELIRRCQDLLDRCEGQVQDNRQLVRATALACAPLIARGLDDNWSQVRFAGMLAAHRLYLVFEQLPLQLRFSVDRLLLPRLCLNRHYLAEGVREYARKTWLALFGAHGRELVATNLADVIPYVLKESQAENHAVREAACHLMAEIADRLDPCLVKPYVDALLTALIDCFHDESWPVRDCASSACAALAMVFDLHEQPPERVDELFTLWFRHCADNIPSVRQHAAEALAKVSARLQGAYLERVFEYLGSALARATEQPPDLVAGESASTEVTETTFQSMKQVRDNDVRLHSNQTMYSCGSLAPKMRARHQRVGCMDCAYLREPEPWEYTDGALYVWRHLSELGYGERCASSPYLELIVERLIQLPMFHRLPTLWATLWTQFALALPFLPPQRIAEMLPRIRAAMGRVADCGQAHVLRALEEMRQALKPWETTDDSK</sequence>
<dbReference type="SUPFAM" id="SSF48371">
    <property type="entry name" value="ARM repeat"/>
    <property type="match status" value="1"/>
</dbReference>
<dbReference type="InterPro" id="IPR011989">
    <property type="entry name" value="ARM-like"/>
</dbReference>